<sequence>MQICTPGQTELTVRQIEEVLTPENSVTWRAVRDLAIDGEIPEVSALEYLPRKKIAVEFSQIYGIGPDKAFLLADLGHETFDDLREMENKDENRVMLTKGSKDMQKLIPREEMEIFDSVVRETLHKADPKSKDHVETAHAYQAKAIMLTVKNALLQAGLMGSENIFQGGDKKLLFLTRVPASHSHLLATEDGEPAAMRKMEVRVCAMESLPYFRLANTGDDMLMRIFRSVAKGRGLVINEYGMGAKKKGGDGSKASALPLPVANAQDLSLSFDPRVRKQNSTWAEAGTSIPATCERDIFDYLGIPYLEPTQRSFKHYEKIFSAHPSARHILGL</sequence>
<protein>
    <submittedName>
        <fullName evidence="1">Uncharacterized protein</fullName>
    </submittedName>
</protein>
<proteinExistence type="predicted"/>
<name>A0ACC2WTW3_9TREE</name>
<evidence type="ECO:0000313" key="2">
    <source>
        <dbReference type="Proteomes" id="UP001243375"/>
    </source>
</evidence>
<keyword evidence="2" id="KW-1185">Reference proteome</keyword>
<evidence type="ECO:0000313" key="1">
    <source>
        <dbReference type="EMBL" id="KAJ9114251.1"/>
    </source>
</evidence>
<organism evidence="1 2">
    <name type="scientific">Naganishia vaughanmartiniae</name>
    <dbReference type="NCBI Taxonomy" id="1424756"/>
    <lineage>
        <taxon>Eukaryota</taxon>
        <taxon>Fungi</taxon>
        <taxon>Dikarya</taxon>
        <taxon>Basidiomycota</taxon>
        <taxon>Agaricomycotina</taxon>
        <taxon>Tremellomycetes</taxon>
        <taxon>Filobasidiales</taxon>
        <taxon>Filobasidiaceae</taxon>
        <taxon>Naganishia</taxon>
    </lineage>
</organism>
<reference evidence="1" key="1">
    <citation type="submission" date="2023-04" db="EMBL/GenBank/DDBJ databases">
        <title>Draft Genome sequencing of Naganishia species isolated from polar environments using Oxford Nanopore Technology.</title>
        <authorList>
            <person name="Leo P."/>
            <person name="Venkateswaran K."/>
        </authorList>
    </citation>
    <scope>NUCLEOTIDE SEQUENCE</scope>
    <source>
        <strain evidence="1">MNA-CCFEE 5425</strain>
    </source>
</reference>
<dbReference type="EMBL" id="JASBWU010000019">
    <property type="protein sequence ID" value="KAJ9114251.1"/>
    <property type="molecule type" value="Genomic_DNA"/>
</dbReference>
<gene>
    <name evidence="1" type="ORF">QFC22_005703</name>
</gene>
<dbReference type="Proteomes" id="UP001243375">
    <property type="component" value="Unassembled WGS sequence"/>
</dbReference>
<accession>A0ACC2WTW3</accession>
<comment type="caution">
    <text evidence="1">The sequence shown here is derived from an EMBL/GenBank/DDBJ whole genome shotgun (WGS) entry which is preliminary data.</text>
</comment>